<evidence type="ECO:0000313" key="9">
    <source>
        <dbReference type="Proteomes" id="UP000694521"/>
    </source>
</evidence>
<dbReference type="InterPro" id="IPR004254">
    <property type="entry name" value="AdipoR/HlyIII-related"/>
</dbReference>
<evidence type="ECO:0000256" key="3">
    <source>
        <dbReference type="ARBA" id="ARBA00022692"/>
    </source>
</evidence>
<name>A0A8B9D1V5_ANSCY</name>
<feature type="transmembrane region" description="Helical" evidence="7">
    <location>
        <begin position="323"/>
        <end position="342"/>
    </location>
</feature>
<dbReference type="GO" id="GO:0038023">
    <property type="term" value="F:signaling receptor activity"/>
    <property type="evidence" value="ECO:0007669"/>
    <property type="project" value="TreeGrafter"/>
</dbReference>
<dbReference type="Proteomes" id="UP000694521">
    <property type="component" value="Unplaced"/>
</dbReference>
<evidence type="ECO:0000256" key="6">
    <source>
        <dbReference type="PIRSR" id="PIRSR604254-1"/>
    </source>
</evidence>
<keyword evidence="4 7" id="KW-1133">Transmembrane helix</keyword>
<accession>A0A8B9D1V5</accession>
<evidence type="ECO:0000256" key="2">
    <source>
        <dbReference type="ARBA" id="ARBA00007018"/>
    </source>
</evidence>
<keyword evidence="9" id="KW-1185">Reference proteome</keyword>
<dbReference type="GO" id="GO:0005886">
    <property type="term" value="C:plasma membrane"/>
    <property type="evidence" value="ECO:0007669"/>
    <property type="project" value="TreeGrafter"/>
</dbReference>
<protein>
    <submittedName>
        <fullName evidence="8">Adiponectin receptor 2</fullName>
    </submittedName>
</protein>
<dbReference type="Pfam" id="PF03006">
    <property type="entry name" value="HlyIII"/>
    <property type="match status" value="1"/>
</dbReference>
<keyword evidence="5 7" id="KW-0472">Membrane</keyword>
<dbReference type="GO" id="GO:0033211">
    <property type="term" value="P:adiponectin-activated signaling pathway"/>
    <property type="evidence" value="ECO:0007669"/>
    <property type="project" value="TreeGrafter"/>
</dbReference>
<organism evidence="8 9">
    <name type="scientific">Anser cygnoides</name>
    <name type="common">Swan goose</name>
    <dbReference type="NCBI Taxonomy" id="8845"/>
    <lineage>
        <taxon>Eukaryota</taxon>
        <taxon>Metazoa</taxon>
        <taxon>Chordata</taxon>
        <taxon>Craniata</taxon>
        <taxon>Vertebrata</taxon>
        <taxon>Euteleostomi</taxon>
        <taxon>Archelosauria</taxon>
        <taxon>Archosauria</taxon>
        <taxon>Dinosauria</taxon>
        <taxon>Saurischia</taxon>
        <taxon>Theropoda</taxon>
        <taxon>Coelurosauria</taxon>
        <taxon>Aves</taxon>
        <taxon>Neognathae</taxon>
        <taxon>Galloanserae</taxon>
        <taxon>Anseriformes</taxon>
        <taxon>Anatidae</taxon>
        <taxon>Anserinae</taxon>
        <taxon>Anser</taxon>
    </lineage>
</organism>
<evidence type="ECO:0000313" key="8">
    <source>
        <dbReference type="Ensembl" id="ENSACDP00005000524.1"/>
    </source>
</evidence>
<sequence length="431" mass="49164">MASLRLHIWALMKHNLEEHILSPALEESSIKWIRHVSCSQIYENAILFFWLVILNSFLSGGQGNKTSLFANTFSNHSFVWKTTPFSVCFPKSIFFFFFSPQSSEDSNHNDESPQEEEGFMGMSPLLQAHHAMERMEEFVCKVWEGRWRVIPHDVLPDWLKDNDYLLHGHRPPMPSFRACFKSIFRIHTETGNIWTHLLGCVFFLCLGIFYMFRPNMSFVAPVQEKVVVGLFFLGAILCLSFSWLFHTVYCHSEGVSRLFSKLDYSGIALLIMGSFVPWLYYSFYCNPQPCFIYLIVICVLGIAAIIVSQWDMFATPQYRGVRAGVFLGLGLSGVIPTLHFVISEGLLKAATMGQIGWLALMACLYITGAALYAARIPERFFPGKCDIWFHSHQLFHVFVVAGAFVHFHGVSNLQEFRFTVGGGCTEEEGMQ</sequence>
<evidence type="ECO:0000256" key="5">
    <source>
        <dbReference type="ARBA" id="ARBA00023136"/>
    </source>
</evidence>
<dbReference type="Ensembl" id="ENSACDT00005000616.1">
    <property type="protein sequence ID" value="ENSACDP00005000524.1"/>
    <property type="gene ID" value="ENSACDG00005000372.1"/>
</dbReference>
<feature type="transmembrane region" description="Helical" evidence="7">
    <location>
        <begin position="262"/>
        <end position="280"/>
    </location>
</feature>
<evidence type="ECO:0000256" key="7">
    <source>
        <dbReference type="SAM" id="Phobius"/>
    </source>
</evidence>
<keyword evidence="6" id="KW-0479">Metal-binding</keyword>
<feature type="transmembrane region" description="Helical" evidence="7">
    <location>
        <begin position="354"/>
        <end position="374"/>
    </location>
</feature>
<keyword evidence="6" id="KW-0862">Zinc</keyword>
<dbReference type="AlphaFoldDB" id="A0A8B9D1V5"/>
<comment type="similarity">
    <text evidence="2">Belongs to the ADIPOR family.</text>
</comment>
<feature type="binding site" evidence="6">
    <location>
        <position position="396"/>
    </location>
    <ligand>
        <name>Zn(2+)</name>
        <dbReference type="ChEBI" id="CHEBI:29105"/>
    </ligand>
</feature>
<keyword evidence="3 7" id="KW-0812">Transmembrane</keyword>
<gene>
    <name evidence="8" type="primary">ADIPOR2</name>
</gene>
<evidence type="ECO:0000256" key="4">
    <source>
        <dbReference type="ARBA" id="ARBA00022989"/>
    </source>
</evidence>
<proteinExistence type="inferred from homology"/>
<comment type="subcellular location">
    <subcellularLocation>
        <location evidence="1">Membrane</location>
        <topology evidence="1">Multi-pass membrane protein</topology>
    </subcellularLocation>
</comment>
<feature type="transmembrane region" description="Helical" evidence="7">
    <location>
        <begin position="227"/>
        <end position="250"/>
    </location>
</feature>
<dbReference type="PANTHER" id="PTHR20855:SF33">
    <property type="entry name" value="ADIPONECTIN RECEPTOR PROTEIN 2"/>
    <property type="match status" value="1"/>
</dbReference>
<dbReference type="GO" id="GO:0046872">
    <property type="term" value="F:metal ion binding"/>
    <property type="evidence" value="ECO:0007669"/>
    <property type="project" value="UniProtKB-KW"/>
</dbReference>
<evidence type="ECO:0000256" key="1">
    <source>
        <dbReference type="ARBA" id="ARBA00004141"/>
    </source>
</evidence>
<feature type="transmembrane region" description="Helical" evidence="7">
    <location>
        <begin position="193"/>
        <end position="212"/>
    </location>
</feature>
<dbReference type="PANTHER" id="PTHR20855">
    <property type="entry name" value="ADIPOR/PROGESTIN RECEPTOR-RELATED"/>
    <property type="match status" value="1"/>
</dbReference>
<reference evidence="8" key="2">
    <citation type="submission" date="2025-09" db="UniProtKB">
        <authorList>
            <consortium name="Ensembl"/>
        </authorList>
    </citation>
    <scope>IDENTIFICATION</scope>
</reference>
<reference evidence="8" key="1">
    <citation type="submission" date="2025-08" db="UniProtKB">
        <authorList>
            <consortium name="Ensembl"/>
        </authorList>
    </citation>
    <scope>IDENTIFICATION</scope>
</reference>
<feature type="binding site" evidence="6">
    <location>
        <position position="246"/>
    </location>
    <ligand>
        <name>Zn(2+)</name>
        <dbReference type="ChEBI" id="CHEBI:29105"/>
    </ligand>
</feature>
<feature type="binding site" evidence="6">
    <location>
        <position position="392"/>
    </location>
    <ligand>
        <name>Zn(2+)</name>
        <dbReference type="ChEBI" id="CHEBI:29105"/>
    </ligand>
</feature>
<feature type="transmembrane region" description="Helical" evidence="7">
    <location>
        <begin position="292"/>
        <end position="311"/>
    </location>
</feature>